<keyword evidence="3" id="KW-1185">Reference proteome</keyword>
<name>A0A0C9VLD4_SPHS4</name>
<keyword evidence="1" id="KW-0175">Coiled coil</keyword>
<evidence type="ECO:0000256" key="1">
    <source>
        <dbReference type="SAM" id="Coils"/>
    </source>
</evidence>
<dbReference type="AlphaFoldDB" id="A0A0C9VLD4"/>
<proteinExistence type="predicted"/>
<dbReference type="EMBL" id="KN837129">
    <property type="protein sequence ID" value="KIJ42537.1"/>
    <property type="molecule type" value="Genomic_DNA"/>
</dbReference>
<organism evidence="2 3">
    <name type="scientific">Sphaerobolus stellatus (strain SS14)</name>
    <dbReference type="NCBI Taxonomy" id="990650"/>
    <lineage>
        <taxon>Eukaryota</taxon>
        <taxon>Fungi</taxon>
        <taxon>Dikarya</taxon>
        <taxon>Basidiomycota</taxon>
        <taxon>Agaricomycotina</taxon>
        <taxon>Agaricomycetes</taxon>
        <taxon>Phallomycetidae</taxon>
        <taxon>Geastrales</taxon>
        <taxon>Sphaerobolaceae</taxon>
        <taxon>Sphaerobolus</taxon>
    </lineage>
</organism>
<dbReference type="HOGENOM" id="CLU_963692_0_0_1"/>
<evidence type="ECO:0008006" key="4">
    <source>
        <dbReference type="Google" id="ProtNLM"/>
    </source>
</evidence>
<reference evidence="2 3" key="1">
    <citation type="submission" date="2014-06" db="EMBL/GenBank/DDBJ databases">
        <title>Evolutionary Origins and Diversification of the Mycorrhizal Mutualists.</title>
        <authorList>
            <consortium name="DOE Joint Genome Institute"/>
            <consortium name="Mycorrhizal Genomics Consortium"/>
            <person name="Kohler A."/>
            <person name="Kuo A."/>
            <person name="Nagy L.G."/>
            <person name="Floudas D."/>
            <person name="Copeland A."/>
            <person name="Barry K.W."/>
            <person name="Cichocki N."/>
            <person name="Veneault-Fourrey C."/>
            <person name="LaButti K."/>
            <person name="Lindquist E.A."/>
            <person name="Lipzen A."/>
            <person name="Lundell T."/>
            <person name="Morin E."/>
            <person name="Murat C."/>
            <person name="Riley R."/>
            <person name="Ohm R."/>
            <person name="Sun H."/>
            <person name="Tunlid A."/>
            <person name="Henrissat B."/>
            <person name="Grigoriev I.V."/>
            <person name="Hibbett D.S."/>
            <person name="Martin F."/>
        </authorList>
    </citation>
    <scope>NUCLEOTIDE SEQUENCE [LARGE SCALE GENOMIC DNA]</scope>
    <source>
        <strain evidence="2 3">SS14</strain>
    </source>
</reference>
<dbReference type="Proteomes" id="UP000054279">
    <property type="component" value="Unassembled WGS sequence"/>
</dbReference>
<evidence type="ECO:0000313" key="3">
    <source>
        <dbReference type="Proteomes" id="UP000054279"/>
    </source>
</evidence>
<feature type="coiled-coil region" evidence="1">
    <location>
        <begin position="55"/>
        <end position="82"/>
    </location>
</feature>
<evidence type="ECO:0000313" key="2">
    <source>
        <dbReference type="EMBL" id="KIJ42537.1"/>
    </source>
</evidence>
<protein>
    <recommendedName>
        <fullName evidence="4">F-box domain-containing protein</fullName>
    </recommendedName>
</protein>
<gene>
    <name evidence="2" type="ORF">M422DRAFT_254317</name>
</gene>
<dbReference type="OrthoDB" id="3266451at2759"/>
<accession>A0A0C9VLD4</accession>
<sequence>MAVDFILCFINHFNTTLQSEKITPFKVFKHPRDFRPTASEREAMTRQFSEKKLTVDALTAQINSMSRVVRELKQRRDELQTSLVHGADLSSPIRKLPVELLQRIFTFCIPRIKTRSFTKKVTRIRWTKETHIPSQPGTRYTRYQIIGATPDAWSTVVVEKLTEARIMEFGYCTKLSKAAPLDLYIHSHYLAATNRVLLLDTMQKCVHRTKRLFIDFEISDDTYDLEQIIELFADNRPSLTLQELGLRRSPDLLSDYELLTKPLRFSNSTNWPKETDVAEQLHNYISRAI</sequence>